<proteinExistence type="predicted"/>
<organism evidence="2 3">
    <name type="scientific">Halobacteriovorax marinus (strain ATCC BAA-682 / DSM 15412 / SJ)</name>
    <name type="common">Bacteriovorax marinus</name>
    <dbReference type="NCBI Taxonomy" id="862908"/>
    <lineage>
        <taxon>Bacteria</taxon>
        <taxon>Pseudomonadati</taxon>
        <taxon>Bdellovibrionota</taxon>
        <taxon>Bacteriovoracia</taxon>
        <taxon>Bacteriovoracales</taxon>
        <taxon>Halobacteriovoraceae</taxon>
        <taxon>Halobacteriovorax</taxon>
    </lineage>
</organism>
<keyword evidence="3" id="KW-1185">Reference proteome</keyword>
<keyword evidence="1" id="KW-0732">Signal</keyword>
<reference evidence="3" key="1">
    <citation type="journal article" date="2013" name="ISME J.">
        <title>A small predatory core genome in the divergent marine Bacteriovorax marinus SJ and the terrestrial Bdellovibrio bacteriovorus.</title>
        <authorList>
            <person name="Crossman L.C."/>
            <person name="Chen H."/>
            <person name="Cerdeno-Tarraga A.M."/>
            <person name="Brooks K."/>
            <person name="Quail M.A."/>
            <person name="Pineiro S.A."/>
            <person name="Hobley L."/>
            <person name="Sockett R.E."/>
            <person name="Bentley S.D."/>
            <person name="Parkhill J."/>
            <person name="Williams H.N."/>
            <person name="Stine O.C."/>
        </authorList>
    </citation>
    <scope>NUCLEOTIDE SEQUENCE [LARGE SCALE GENOMIC DNA]</scope>
    <source>
        <strain evidence="3">ATCC BAA-682 / DSM 15412 / SJ</strain>
    </source>
</reference>
<name>E1X0C4_HALMS</name>
<dbReference type="EMBL" id="FQ312005">
    <property type="protein sequence ID" value="CBW26352.1"/>
    <property type="molecule type" value="Genomic_DNA"/>
</dbReference>
<accession>E1X0C4</accession>
<dbReference type="KEGG" id="bmx:BMS_1495"/>
<gene>
    <name evidence="2" type="ordered locus">BMS_1495</name>
</gene>
<dbReference type="Proteomes" id="UP000008963">
    <property type="component" value="Chromosome"/>
</dbReference>
<feature type="signal peptide" evidence="1">
    <location>
        <begin position="1"/>
        <end position="18"/>
    </location>
</feature>
<dbReference type="AlphaFoldDB" id="E1X0C4"/>
<dbReference type="PATRIC" id="fig|862908.3.peg.1424"/>
<protein>
    <submittedName>
        <fullName evidence="2">Exported protein</fullName>
    </submittedName>
</protein>
<feature type="chain" id="PRO_5003154803" evidence="1">
    <location>
        <begin position="19"/>
        <end position="142"/>
    </location>
</feature>
<evidence type="ECO:0000313" key="3">
    <source>
        <dbReference type="Proteomes" id="UP000008963"/>
    </source>
</evidence>
<sequence>MKTLTLGLLLALSFSASAYEVSLDAAKCTIFGNMKVKVSGLETLGNAANGYLKNKSTSRSNCKGEIAELRGVFAGETIYADATKTQKVRKTNISEDNEKGRDRYCREELVTTVSVNFPSYSAAVFTNTTSRHLRTYPGTCNR</sequence>
<evidence type="ECO:0000313" key="2">
    <source>
        <dbReference type="EMBL" id="CBW26352.1"/>
    </source>
</evidence>
<dbReference type="RefSeq" id="WP_014244135.1">
    <property type="nucleotide sequence ID" value="NC_016620.1"/>
</dbReference>
<evidence type="ECO:0000256" key="1">
    <source>
        <dbReference type="SAM" id="SignalP"/>
    </source>
</evidence>
<dbReference type="HOGENOM" id="CLU_1813101_0_0_7"/>